<feature type="region of interest" description="Disordered" evidence="2">
    <location>
        <begin position="49"/>
        <end position="75"/>
    </location>
</feature>
<reference evidence="5" key="1">
    <citation type="journal article" date="2013" name="Science">
        <title>The Amborella genome and the evolution of flowering plants.</title>
        <authorList>
            <consortium name="Amborella Genome Project"/>
        </authorList>
    </citation>
    <scope>NUCLEOTIDE SEQUENCE [LARGE SCALE GENOMIC DNA]</scope>
</reference>
<dbReference type="InterPro" id="IPR011993">
    <property type="entry name" value="PH-like_dom_sf"/>
</dbReference>
<dbReference type="eggNOG" id="ENOG502QUH2">
    <property type="taxonomic scope" value="Eukaryota"/>
</dbReference>
<evidence type="ECO:0000313" key="4">
    <source>
        <dbReference type="EMBL" id="ERN01942.1"/>
    </source>
</evidence>
<dbReference type="CDD" id="cd13222">
    <property type="entry name" value="PH-GRAM_GEM"/>
    <property type="match status" value="1"/>
</dbReference>
<organism evidence="4 5">
    <name type="scientific">Amborella trichopoda</name>
    <dbReference type="NCBI Taxonomy" id="13333"/>
    <lineage>
        <taxon>Eukaryota</taxon>
        <taxon>Viridiplantae</taxon>
        <taxon>Streptophyta</taxon>
        <taxon>Embryophyta</taxon>
        <taxon>Tracheophyta</taxon>
        <taxon>Spermatophyta</taxon>
        <taxon>Magnoliopsida</taxon>
        <taxon>Amborellales</taxon>
        <taxon>Amborellaceae</taxon>
        <taxon>Amborella</taxon>
    </lineage>
</organism>
<accession>W1NWD1</accession>
<feature type="domain" description="GRAM" evidence="3">
    <location>
        <begin position="137"/>
        <end position="215"/>
    </location>
</feature>
<dbReference type="InterPro" id="IPR004182">
    <property type="entry name" value="GRAM"/>
</dbReference>
<proteinExistence type="inferred from homology"/>
<feature type="compositionally biased region" description="Low complexity" evidence="2">
    <location>
        <begin position="11"/>
        <end position="23"/>
    </location>
</feature>
<name>W1NWD1_AMBTC</name>
<feature type="region of interest" description="Disordered" evidence="2">
    <location>
        <begin position="1"/>
        <end position="31"/>
    </location>
</feature>
<dbReference type="HOGENOM" id="CLU_063785_1_2_1"/>
<gene>
    <name evidence="4" type="ORF">AMTR_s00045p00042690</name>
</gene>
<dbReference type="OMA" id="DSPLCYQ"/>
<dbReference type="Gramene" id="ERN01942">
    <property type="protein sequence ID" value="ERN01942"/>
    <property type="gene ID" value="AMTR_s00045p00042690"/>
</dbReference>
<evidence type="ECO:0000256" key="2">
    <source>
        <dbReference type="SAM" id="MobiDB-lite"/>
    </source>
</evidence>
<dbReference type="AlphaFoldDB" id="W1NWD1"/>
<evidence type="ECO:0000259" key="3">
    <source>
        <dbReference type="SMART" id="SM00568"/>
    </source>
</evidence>
<dbReference type="SMART" id="SM00568">
    <property type="entry name" value="GRAM"/>
    <property type="match status" value="1"/>
</dbReference>
<protein>
    <recommendedName>
        <fullName evidence="3">GRAM domain-containing protein</fullName>
    </recommendedName>
</protein>
<dbReference type="Proteomes" id="UP000017836">
    <property type="component" value="Unassembled WGS sequence"/>
</dbReference>
<comment type="similarity">
    <text evidence="1">Belongs to the GEM family.</text>
</comment>
<evidence type="ECO:0000256" key="1">
    <source>
        <dbReference type="ARBA" id="ARBA00009414"/>
    </source>
</evidence>
<keyword evidence="5" id="KW-1185">Reference proteome</keyword>
<dbReference type="Pfam" id="PF02893">
    <property type="entry name" value="GRAM"/>
    <property type="match status" value="1"/>
</dbReference>
<dbReference type="InterPro" id="IPR037848">
    <property type="entry name" value="GEM-like"/>
</dbReference>
<dbReference type="PANTHER" id="PTHR31969">
    <property type="entry name" value="GEM-LIKE PROTEIN 2"/>
    <property type="match status" value="1"/>
</dbReference>
<dbReference type="Gene3D" id="2.30.29.30">
    <property type="entry name" value="Pleckstrin-homology domain (PH domain)/Phosphotyrosine-binding domain (PTB)"/>
    <property type="match status" value="1"/>
</dbReference>
<dbReference type="EMBL" id="KI394661">
    <property type="protein sequence ID" value="ERN01942.1"/>
    <property type="molecule type" value="Genomic_DNA"/>
</dbReference>
<sequence>MGIPANPHTQPPFSSVGVPQQSPSPSPNKYYSYDSAAYLPHYNSTSANYNVVTPQPQAPNPYVHTSPVSGSSGKSPMDTIMGCLSKWGKKVEESSKKAEGYAGNVWHHLKTGPSLTDAAMARINQGTKVLAEGGVEKVFRQTFETLPGEQLRKSFVCYFSTSSGPVIGTLYLSTVRLAFCSDNPLCYCPAPGRQEWIYYKVVVLLDQLMAVTPSANRLNPAEKYIQVLTRDGHEFWFMGFVSYDKALKNLTEALYHASSYCSGGNSS</sequence>
<evidence type="ECO:0000313" key="5">
    <source>
        <dbReference type="Proteomes" id="UP000017836"/>
    </source>
</evidence>